<comment type="caution">
    <text evidence="3">Lacks conserved residue(s) required for the propagation of feature annotation.</text>
</comment>
<name>A0A0C1RLG4_9BACT</name>
<evidence type="ECO:0000313" key="5">
    <source>
        <dbReference type="EMBL" id="KIE58892.1"/>
    </source>
</evidence>
<keyword evidence="7" id="KW-1185">Reference proteome</keyword>
<sequence length="242" mass="28475">MKAMKKELFDSLQDYNRLLEKKDALERISWALDFFKRKVILSSSFGAQSVVTLKLVLSVWPEIPVVVIDTGYLFPETYRYIDRLVEELKINLKVYRPALSPAWFEARYGKLWEQGKEGIEKYNQIMKVEPMIRSLEELDADCWISGLRREQSSTRKNIPILTWHWDRAKLHPIADWTTEKVNEFIYKNKLPMHPLAFEGYVSIGDIHTTSKLEEGMIPEQTRFFGIKRECGLHEAKETFQGR</sequence>
<dbReference type="Proteomes" id="UP000315925">
    <property type="component" value="Chromosome"/>
</dbReference>
<dbReference type="Gene3D" id="3.40.50.620">
    <property type="entry name" value="HUPs"/>
    <property type="match status" value="1"/>
</dbReference>
<keyword evidence="3" id="KW-0963">Cytoplasm</keyword>
<gene>
    <name evidence="3" type="primary">cysH</name>
    <name evidence="5" type="ORF">A946_05680</name>
    <name evidence="6" type="ORF">kam1_428</name>
</gene>
<dbReference type="GO" id="GO:0004604">
    <property type="term" value="F:phosphoadenylyl-sulfate reductase (thioredoxin) activity"/>
    <property type="evidence" value="ECO:0007669"/>
    <property type="project" value="UniProtKB-UniRule"/>
</dbReference>
<dbReference type="NCBIfam" id="TIGR00434">
    <property type="entry name" value="cysH"/>
    <property type="match status" value="1"/>
</dbReference>
<feature type="active site" description="Nucleophile; cysteine thiosulfonate intermediate" evidence="3">
    <location>
        <position position="230"/>
    </location>
</feature>
<dbReference type="SUPFAM" id="SSF52402">
    <property type="entry name" value="Adenine nucleotide alpha hydrolases-like"/>
    <property type="match status" value="1"/>
</dbReference>
<dbReference type="InterPro" id="IPR014729">
    <property type="entry name" value="Rossmann-like_a/b/a_fold"/>
</dbReference>
<organism evidence="6 8">
    <name type="scientific">Methylacidiphilum kamchatkense Kam1</name>
    <dbReference type="NCBI Taxonomy" id="1202785"/>
    <lineage>
        <taxon>Bacteria</taxon>
        <taxon>Pseudomonadati</taxon>
        <taxon>Verrucomicrobiota</taxon>
        <taxon>Methylacidiphilae</taxon>
        <taxon>Methylacidiphilales</taxon>
        <taxon>Methylacidiphilaceae</taxon>
        <taxon>Methylacidiphilum (ex Ratnadevi et al. 2023)</taxon>
    </lineage>
</organism>
<protein>
    <recommendedName>
        <fullName evidence="3">Phosphoadenosine 5'-phosphosulfate reductase</fullName>
        <shortName evidence="3">PAPS reductase</shortName>
        <ecNumber evidence="3">1.8.4.8</ecNumber>
    </recommendedName>
    <alternativeName>
        <fullName evidence="3">3'-phosphoadenylylsulfate reductase</fullName>
    </alternativeName>
    <alternativeName>
        <fullName evidence="3">PAPS reductase, thioredoxin dependent</fullName>
    </alternativeName>
    <alternativeName>
        <fullName evidence="3">PAPS sulfotransferase</fullName>
    </alternativeName>
    <alternativeName>
        <fullName evidence="3">PAdoPS reductase</fullName>
    </alternativeName>
</protein>
<dbReference type="CDD" id="cd23945">
    <property type="entry name" value="PAPS_reductase"/>
    <property type="match status" value="1"/>
</dbReference>
<dbReference type="EMBL" id="CP037899">
    <property type="protein sequence ID" value="QDQ41679.1"/>
    <property type="molecule type" value="Genomic_DNA"/>
</dbReference>
<evidence type="ECO:0000256" key="1">
    <source>
        <dbReference type="ARBA" id="ARBA00009732"/>
    </source>
</evidence>
<evidence type="ECO:0000256" key="2">
    <source>
        <dbReference type="ARBA" id="ARBA00023002"/>
    </source>
</evidence>
<dbReference type="Pfam" id="PF01507">
    <property type="entry name" value="PAPS_reduct"/>
    <property type="match status" value="1"/>
</dbReference>
<comment type="subcellular location">
    <subcellularLocation>
        <location evidence="3">Cytoplasm</location>
    </subcellularLocation>
</comment>
<evidence type="ECO:0000313" key="7">
    <source>
        <dbReference type="Proteomes" id="UP000031594"/>
    </source>
</evidence>
<dbReference type="GO" id="GO:0005737">
    <property type="term" value="C:cytoplasm"/>
    <property type="evidence" value="ECO:0007669"/>
    <property type="project" value="UniProtKB-SubCell"/>
</dbReference>
<dbReference type="EC" id="1.8.4.8" evidence="3"/>
<dbReference type="Proteomes" id="UP000031594">
    <property type="component" value="Unassembled WGS sequence"/>
</dbReference>
<comment type="similarity">
    <text evidence="1 3">Belongs to the PAPS reductase family. CysH subfamily.</text>
</comment>
<dbReference type="GO" id="GO:0070814">
    <property type="term" value="P:hydrogen sulfide biosynthetic process"/>
    <property type="evidence" value="ECO:0007669"/>
    <property type="project" value="UniProtKB-UniRule"/>
</dbReference>
<dbReference type="UniPathway" id="UPA00140">
    <property type="reaction ID" value="UER00206"/>
</dbReference>
<dbReference type="PANTHER" id="PTHR46509:SF1">
    <property type="entry name" value="PHOSPHOADENOSINE PHOSPHOSULFATE REDUCTASE"/>
    <property type="match status" value="1"/>
</dbReference>
<dbReference type="InterPro" id="IPR002500">
    <property type="entry name" value="PAPS_reduct_dom"/>
</dbReference>
<reference evidence="6" key="2">
    <citation type="journal article" date="2019" name="BMC Genomics">
        <title>Complete genome sequence analysis of the thermoacidophilic verrucomicrobial methanotroph 'Candidatus Methylacidiphilum kamchatkense' strain Kam1 and comparison with its closest relatives.</title>
        <authorList>
            <person name="Kruse T."/>
            <person name="Ratnadevi C.M."/>
            <person name="Erikstad H.A."/>
            <person name="Birkeland N.K."/>
        </authorList>
    </citation>
    <scope>NUCLEOTIDE SEQUENCE</scope>
    <source>
        <strain evidence="6">Kam1</strain>
    </source>
</reference>
<dbReference type="NCBIfam" id="NF002537">
    <property type="entry name" value="PRK02090.1"/>
    <property type="match status" value="1"/>
</dbReference>
<comment type="function">
    <text evidence="3">Catalyzes the formation of sulfite from phosphoadenosine 5'-phosphosulfate (PAPS) using thioredoxin as an electron donor.</text>
</comment>
<reference evidence="5 7" key="1">
    <citation type="submission" date="2014-08" db="EMBL/GenBank/DDBJ databases">
        <title>Methylacidiphilum kamchatkense strain Kam1 draft genome sequence.</title>
        <authorList>
            <person name="Birkeland N.-K."/>
            <person name="Erikstad H.A."/>
        </authorList>
    </citation>
    <scope>NUCLEOTIDE SEQUENCE [LARGE SCALE GENOMIC DNA]</scope>
    <source>
        <strain evidence="5 7">Kam1</strain>
    </source>
</reference>
<dbReference type="InterPro" id="IPR004511">
    <property type="entry name" value="PAPS/APS_Rdtase"/>
</dbReference>
<dbReference type="PIRSF" id="PIRSF000857">
    <property type="entry name" value="PAPS_reductase"/>
    <property type="match status" value="1"/>
</dbReference>
<evidence type="ECO:0000313" key="8">
    <source>
        <dbReference type="Proteomes" id="UP000315925"/>
    </source>
</evidence>
<dbReference type="EMBL" id="JQNX01000003">
    <property type="protein sequence ID" value="KIE58892.1"/>
    <property type="molecule type" value="Genomic_DNA"/>
</dbReference>
<evidence type="ECO:0000259" key="4">
    <source>
        <dbReference type="Pfam" id="PF01507"/>
    </source>
</evidence>
<dbReference type="GO" id="GO:0019379">
    <property type="term" value="P:sulfate assimilation, phosphoadenylyl sulfate reduction by phosphoadenylyl-sulfate reductase (thioredoxin)"/>
    <property type="evidence" value="ECO:0007669"/>
    <property type="project" value="UniProtKB-UniRule"/>
</dbReference>
<proteinExistence type="inferred from homology"/>
<dbReference type="RefSeq" id="WP_039721335.1">
    <property type="nucleotide sequence ID" value="NZ_CP037899.1"/>
</dbReference>
<dbReference type="PANTHER" id="PTHR46509">
    <property type="entry name" value="PHOSPHOADENOSINE PHOSPHOSULFATE REDUCTASE"/>
    <property type="match status" value="1"/>
</dbReference>
<reference evidence="8" key="3">
    <citation type="submission" date="2019-03" db="EMBL/GenBank/DDBJ databases">
        <title>Complete genome of Methylacidiphilum kamchatkense Kam1.</title>
        <authorList>
            <person name="Kruse T."/>
            <person name="Murarilal Ratnadevi C."/>
            <person name="Erikstad H.-A."/>
            <person name="Birkeland N.-K."/>
        </authorList>
    </citation>
    <scope>NUCLEOTIDE SEQUENCE [LARGE SCALE GENOMIC DNA]</scope>
    <source>
        <strain evidence="8">kam1</strain>
    </source>
</reference>
<comment type="pathway">
    <text evidence="3">Sulfur metabolism; hydrogen sulfide biosynthesis; sulfite from sulfate: step 3/3.</text>
</comment>
<evidence type="ECO:0000256" key="3">
    <source>
        <dbReference type="HAMAP-Rule" id="MF_00063"/>
    </source>
</evidence>
<dbReference type="KEGG" id="mkc:kam1_428"/>
<dbReference type="OrthoDB" id="9772604at2"/>
<feature type="domain" description="Phosphoadenosine phosphosulphate reductase" evidence="4">
    <location>
        <begin position="39"/>
        <end position="210"/>
    </location>
</feature>
<evidence type="ECO:0000313" key="6">
    <source>
        <dbReference type="EMBL" id="QDQ41679.1"/>
    </source>
</evidence>
<comment type="catalytic activity">
    <reaction evidence="3">
        <text>[thioredoxin]-disulfide + sulfite + adenosine 3',5'-bisphosphate + 2 H(+) = [thioredoxin]-dithiol + 3'-phosphoadenylyl sulfate</text>
        <dbReference type="Rhea" id="RHEA:11724"/>
        <dbReference type="Rhea" id="RHEA-COMP:10698"/>
        <dbReference type="Rhea" id="RHEA-COMP:10700"/>
        <dbReference type="ChEBI" id="CHEBI:15378"/>
        <dbReference type="ChEBI" id="CHEBI:17359"/>
        <dbReference type="ChEBI" id="CHEBI:29950"/>
        <dbReference type="ChEBI" id="CHEBI:50058"/>
        <dbReference type="ChEBI" id="CHEBI:58339"/>
        <dbReference type="ChEBI" id="CHEBI:58343"/>
        <dbReference type="EC" id="1.8.4.8"/>
    </reaction>
</comment>
<keyword evidence="2 3" id="KW-0560">Oxidoreductase</keyword>
<accession>A0A0C1RLG4</accession>
<dbReference type="AlphaFoldDB" id="A0A0C1RLG4"/>
<dbReference type="STRING" id="1202785.A946_05680"/>
<dbReference type="HAMAP" id="MF_00063">
    <property type="entry name" value="CysH"/>
    <property type="match status" value="1"/>
</dbReference>